<gene>
    <name evidence="1" type="ORF">P8A19_35340</name>
</gene>
<dbReference type="RefSeq" id="WP_306069344.1">
    <property type="nucleotide sequence ID" value="NZ_CP120988.1"/>
</dbReference>
<accession>A0ABY9J2E6</accession>
<evidence type="ECO:0000313" key="1">
    <source>
        <dbReference type="EMBL" id="WLQ60373.1"/>
    </source>
</evidence>
<sequence length="241" mass="27652">MSDDNIAARFQSDTADHVMTVLHEDGLYRHLRLMNPRSSEYWFEIVTWPGSLAMRGDVGDGFVFSRLDDMFQFFRADRPGINPHYWAEKLGGERRSVKEYSEVLFRQLVVEHFVESVRWSDAPRGLGKAIRAEILNQDLTHEGDARDLLEGFEFKGFEFSDVWEWDFHDYEPEFIWACHAIVWAIGQYDAARQQSPAQASPTAALSAIRTAAQDSDMARVRQLVADYYADLRGAEDMAVSS</sequence>
<evidence type="ECO:0000313" key="2">
    <source>
        <dbReference type="Proteomes" id="UP001235744"/>
    </source>
</evidence>
<evidence type="ECO:0008006" key="3">
    <source>
        <dbReference type="Google" id="ProtNLM"/>
    </source>
</evidence>
<reference evidence="1 2" key="1">
    <citation type="submission" date="2023-03" db="EMBL/GenBank/DDBJ databases">
        <title>Isolation and description of six Streptomyces strains from soil environments, able to metabolize different microbial glucans.</title>
        <authorList>
            <person name="Widen T."/>
            <person name="Larsbrink J."/>
        </authorList>
    </citation>
    <scope>NUCLEOTIDE SEQUENCE [LARGE SCALE GENOMIC DNA]</scope>
    <source>
        <strain evidence="1 2">Alt2</strain>
    </source>
</reference>
<keyword evidence="2" id="KW-1185">Reference proteome</keyword>
<dbReference type="Proteomes" id="UP001235744">
    <property type="component" value="Chromosome"/>
</dbReference>
<name>A0ABY9J2E6_9ACTN</name>
<organism evidence="1 2">
    <name type="scientific">Streptomyces poriferorum</name>
    <dbReference type="NCBI Taxonomy" id="2798799"/>
    <lineage>
        <taxon>Bacteria</taxon>
        <taxon>Bacillati</taxon>
        <taxon>Actinomycetota</taxon>
        <taxon>Actinomycetes</taxon>
        <taxon>Kitasatosporales</taxon>
        <taxon>Streptomycetaceae</taxon>
        <taxon>Streptomyces</taxon>
    </lineage>
</organism>
<protein>
    <recommendedName>
        <fullName evidence="3">DUF4304 domain-containing protein</fullName>
    </recommendedName>
</protein>
<proteinExistence type="predicted"/>
<dbReference type="EMBL" id="CP120988">
    <property type="protein sequence ID" value="WLQ60373.1"/>
    <property type="molecule type" value="Genomic_DNA"/>
</dbReference>